<keyword evidence="2" id="KW-0238">DNA-binding</keyword>
<dbReference type="Gene3D" id="1.10.10.10">
    <property type="entry name" value="Winged helix-like DNA-binding domain superfamily/Winged helix DNA-binding domain"/>
    <property type="match status" value="1"/>
</dbReference>
<dbReference type="SMART" id="SM00345">
    <property type="entry name" value="HTH_GNTR"/>
    <property type="match status" value="1"/>
</dbReference>
<evidence type="ECO:0000313" key="5">
    <source>
        <dbReference type="EMBL" id="MBR0667221.1"/>
    </source>
</evidence>
<dbReference type="PANTHER" id="PTHR43537">
    <property type="entry name" value="TRANSCRIPTIONAL REGULATOR, GNTR FAMILY"/>
    <property type="match status" value="1"/>
</dbReference>
<dbReference type="PROSITE" id="PS50949">
    <property type="entry name" value="HTH_GNTR"/>
    <property type="match status" value="1"/>
</dbReference>
<organism evidence="5 6">
    <name type="scientific">Plastoroseomonas hellenica</name>
    <dbReference type="NCBI Taxonomy" id="2687306"/>
    <lineage>
        <taxon>Bacteria</taxon>
        <taxon>Pseudomonadati</taxon>
        <taxon>Pseudomonadota</taxon>
        <taxon>Alphaproteobacteria</taxon>
        <taxon>Acetobacterales</taxon>
        <taxon>Acetobacteraceae</taxon>
        <taxon>Plastoroseomonas</taxon>
    </lineage>
</organism>
<evidence type="ECO:0000259" key="4">
    <source>
        <dbReference type="PROSITE" id="PS50949"/>
    </source>
</evidence>
<dbReference type="SUPFAM" id="SSF46785">
    <property type="entry name" value="Winged helix' DNA-binding domain"/>
    <property type="match status" value="1"/>
</dbReference>
<keyword evidence="1" id="KW-0805">Transcription regulation</keyword>
<sequence length="243" mass="27075">MPAAANLERFQAIIRRVLSKGEEESSLVVDIACTIGAEILDGRRVPGDDLNSVELARRFRTSRTPTREALALLEKEGLVEIPPRRRPRVADHSLEEVSEIYRVRAAMLALVAEEAGQRATEEEIAELRDIVTRMEEAAEAGDRDGYYWGNVRFHERFAEASHNRTLQRALDSLVLRSLRFRRLTLANPHRVVRSIADHSRLVTALEDRDARLAAALVTANVLGALRELSSMLEAPAPAIRAAG</sequence>
<dbReference type="PANTHER" id="PTHR43537:SF49">
    <property type="entry name" value="TRANSCRIPTIONAL REGULATORY PROTEIN"/>
    <property type="match status" value="1"/>
</dbReference>
<dbReference type="EMBL" id="JAAGBB010000031">
    <property type="protein sequence ID" value="MBR0667221.1"/>
    <property type="molecule type" value="Genomic_DNA"/>
</dbReference>
<comment type="caution">
    <text evidence="5">The sequence shown here is derived from an EMBL/GenBank/DDBJ whole genome shotgun (WGS) entry which is preliminary data.</text>
</comment>
<name>A0ABS5F3Q1_9PROT</name>
<dbReference type="InterPro" id="IPR036388">
    <property type="entry name" value="WH-like_DNA-bd_sf"/>
</dbReference>
<reference evidence="6" key="1">
    <citation type="journal article" date="2021" name="Syst. Appl. Microbiol.">
        <title>Roseomonas hellenica sp. nov., isolated from roots of wild-growing Alkanna tinctoria.</title>
        <authorList>
            <person name="Rat A."/>
            <person name="Naranjo H.D."/>
            <person name="Lebbe L."/>
            <person name="Cnockaert M."/>
            <person name="Krigas N."/>
            <person name="Grigoriadou K."/>
            <person name="Maloupa E."/>
            <person name="Willems A."/>
        </authorList>
    </citation>
    <scope>NUCLEOTIDE SEQUENCE [LARGE SCALE GENOMIC DNA]</scope>
    <source>
        <strain evidence="6">LMG 31523</strain>
    </source>
</reference>
<proteinExistence type="predicted"/>
<keyword evidence="6" id="KW-1185">Reference proteome</keyword>
<dbReference type="InterPro" id="IPR008920">
    <property type="entry name" value="TF_FadR/GntR_C"/>
</dbReference>
<dbReference type="Pfam" id="PF07729">
    <property type="entry name" value="FCD"/>
    <property type="match status" value="1"/>
</dbReference>
<evidence type="ECO:0000256" key="2">
    <source>
        <dbReference type="ARBA" id="ARBA00023125"/>
    </source>
</evidence>
<protein>
    <submittedName>
        <fullName evidence="5">GntR family transcriptional regulator</fullName>
    </submittedName>
</protein>
<dbReference type="SMART" id="SM00895">
    <property type="entry name" value="FCD"/>
    <property type="match status" value="1"/>
</dbReference>
<accession>A0ABS5F3Q1</accession>
<dbReference type="SUPFAM" id="SSF48008">
    <property type="entry name" value="GntR ligand-binding domain-like"/>
    <property type="match status" value="1"/>
</dbReference>
<dbReference type="InterPro" id="IPR011711">
    <property type="entry name" value="GntR_C"/>
</dbReference>
<gene>
    <name evidence="5" type="ORF">GXW71_22880</name>
</gene>
<dbReference type="Pfam" id="PF00392">
    <property type="entry name" value="GntR"/>
    <property type="match status" value="1"/>
</dbReference>
<dbReference type="RefSeq" id="WP_211854999.1">
    <property type="nucleotide sequence ID" value="NZ_JAAGBB010000031.1"/>
</dbReference>
<evidence type="ECO:0000256" key="3">
    <source>
        <dbReference type="ARBA" id="ARBA00023163"/>
    </source>
</evidence>
<dbReference type="Gene3D" id="1.20.120.530">
    <property type="entry name" value="GntR ligand-binding domain-like"/>
    <property type="match status" value="1"/>
</dbReference>
<evidence type="ECO:0000256" key="1">
    <source>
        <dbReference type="ARBA" id="ARBA00023015"/>
    </source>
</evidence>
<dbReference type="Proteomes" id="UP001196870">
    <property type="component" value="Unassembled WGS sequence"/>
</dbReference>
<feature type="domain" description="HTH gntR-type" evidence="4">
    <location>
        <begin position="25"/>
        <end position="92"/>
    </location>
</feature>
<dbReference type="InterPro" id="IPR000524">
    <property type="entry name" value="Tscrpt_reg_HTH_GntR"/>
</dbReference>
<dbReference type="InterPro" id="IPR036390">
    <property type="entry name" value="WH_DNA-bd_sf"/>
</dbReference>
<evidence type="ECO:0000313" key="6">
    <source>
        <dbReference type="Proteomes" id="UP001196870"/>
    </source>
</evidence>
<keyword evidence="3" id="KW-0804">Transcription</keyword>